<evidence type="ECO:0008006" key="3">
    <source>
        <dbReference type="Google" id="ProtNLM"/>
    </source>
</evidence>
<protein>
    <recommendedName>
        <fullName evidence="3">DUF3847 domain-containing protein</fullName>
    </recommendedName>
</protein>
<comment type="caution">
    <text evidence="1">The sequence shown here is derived from an EMBL/GenBank/DDBJ whole genome shotgun (WGS) entry which is preliminary data.</text>
</comment>
<name>A0A401LEG8_9FIRM</name>
<keyword evidence="2" id="KW-1185">Reference proteome</keyword>
<gene>
    <name evidence="1" type="ORF">KGMB03357_15050</name>
</gene>
<evidence type="ECO:0000313" key="2">
    <source>
        <dbReference type="Proteomes" id="UP000287361"/>
    </source>
</evidence>
<dbReference type="InterPro" id="IPR024215">
    <property type="entry name" value="DUF3847"/>
</dbReference>
<accession>A0A401LEG8</accession>
<dbReference type="Proteomes" id="UP000287361">
    <property type="component" value="Unassembled WGS sequence"/>
</dbReference>
<evidence type="ECO:0000313" key="1">
    <source>
        <dbReference type="EMBL" id="GCB29844.1"/>
    </source>
</evidence>
<dbReference type="OrthoDB" id="1971934at2"/>
<sequence length="72" mass="8524">MANNRPMTEDEKKLLQTQHRMEAIEARNCQKERKARTRRLIQIGAILESVFPEVQTMELDDVKMELKKRLNA</sequence>
<organism evidence="1 2">
    <name type="scientific">Anaerotignum faecicola</name>
    <dbReference type="NCBI Taxonomy" id="2358141"/>
    <lineage>
        <taxon>Bacteria</taxon>
        <taxon>Bacillati</taxon>
        <taxon>Bacillota</taxon>
        <taxon>Clostridia</taxon>
        <taxon>Lachnospirales</taxon>
        <taxon>Anaerotignaceae</taxon>
        <taxon>Anaerotignum</taxon>
    </lineage>
</organism>
<dbReference type="Pfam" id="PF12958">
    <property type="entry name" value="DUF3847"/>
    <property type="match status" value="1"/>
</dbReference>
<reference evidence="1 2" key="1">
    <citation type="submission" date="2018-10" db="EMBL/GenBank/DDBJ databases">
        <title>Draft Genome Sequence of Anaerotignum sp. KCTC 15736.</title>
        <authorList>
            <person name="Choi S.H."/>
            <person name="Kim J.S."/>
            <person name="Kang S.W."/>
            <person name="Lee J.S."/>
            <person name="Park S.H."/>
        </authorList>
    </citation>
    <scope>NUCLEOTIDE SEQUENCE [LARGE SCALE GENOMIC DNA]</scope>
    <source>
        <strain evidence="1 2">KCTC 15736</strain>
    </source>
</reference>
<dbReference type="EMBL" id="BHVZ01000004">
    <property type="protein sequence ID" value="GCB29844.1"/>
    <property type="molecule type" value="Genomic_DNA"/>
</dbReference>
<dbReference type="AlphaFoldDB" id="A0A401LEG8"/>
<proteinExistence type="predicted"/>